<dbReference type="InterPro" id="IPR001441">
    <property type="entry name" value="UPP_synth-like"/>
</dbReference>
<dbReference type="GO" id="GO:0071555">
    <property type="term" value="P:cell wall organization"/>
    <property type="evidence" value="ECO:0007669"/>
    <property type="project" value="UniProtKB-KW"/>
</dbReference>
<evidence type="ECO:0000313" key="4">
    <source>
        <dbReference type="Proteomes" id="UP000257039"/>
    </source>
</evidence>
<feature type="binding site" evidence="2">
    <location>
        <position position="28"/>
    </location>
    <ligand>
        <name>Mg(2+)</name>
        <dbReference type="ChEBI" id="CHEBI:18420"/>
    </ligand>
</feature>
<keyword evidence="2" id="KW-0961">Cell wall biogenesis/degradation</keyword>
<dbReference type="InterPro" id="IPR018520">
    <property type="entry name" value="UPP_synth-like_CS"/>
</dbReference>
<dbReference type="NCBIfam" id="TIGR00055">
    <property type="entry name" value="uppS"/>
    <property type="match status" value="1"/>
</dbReference>
<comment type="caution">
    <text evidence="3">The sequence shown here is derived from an EMBL/GenBank/DDBJ whole genome shotgun (WGS) entry which is preliminary data.</text>
</comment>
<dbReference type="GO" id="GO:0009252">
    <property type="term" value="P:peptidoglycan biosynthetic process"/>
    <property type="evidence" value="ECO:0007669"/>
    <property type="project" value="UniProtKB-UniRule"/>
</dbReference>
<accession>A0A4P9VNJ4</accession>
<dbReference type="Pfam" id="PF01255">
    <property type="entry name" value="Prenyltransf"/>
    <property type="match status" value="1"/>
</dbReference>
<evidence type="ECO:0000313" key="3">
    <source>
        <dbReference type="EMBL" id="RDH45025.1"/>
    </source>
</evidence>
<organism evidence="3 4">
    <name type="scientific">Zooshikella ganghwensis</name>
    <dbReference type="NCBI Taxonomy" id="202772"/>
    <lineage>
        <taxon>Bacteria</taxon>
        <taxon>Pseudomonadati</taxon>
        <taxon>Pseudomonadota</taxon>
        <taxon>Gammaproteobacteria</taxon>
        <taxon>Oceanospirillales</taxon>
        <taxon>Zooshikellaceae</taxon>
        <taxon>Zooshikella</taxon>
    </lineage>
</organism>
<keyword evidence="2" id="KW-0460">Magnesium</keyword>
<keyword evidence="2" id="KW-0479">Metal-binding</keyword>
<dbReference type="Proteomes" id="UP000257039">
    <property type="component" value="Unassembled WGS sequence"/>
</dbReference>
<dbReference type="GO" id="GO:0005829">
    <property type="term" value="C:cytosol"/>
    <property type="evidence" value="ECO:0007669"/>
    <property type="project" value="TreeGrafter"/>
</dbReference>
<dbReference type="CDD" id="cd00475">
    <property type="entry name" value="Cis_IPPS"/>
    <property type="match status" value="1"/>
</dbReference>
<dbReference type="SUPFAM" id="SSF64005">
    <property type="entry name" value="Undecaprenyl diphosphate synthase"/>
    <property type="match status" value="1"/>
</dbReference>
<feature type="binding site" evidence="2">
    <location>
        <begin position="202"/>
        <end position="204"/>
    </location>
    <ligand>
        <name>substrate</name>
    </ligand>
</feature>
<dbReference type="EC" id="2.5.1.31" evidence="2"/>
<dbReference type="FunFam" id="3.40.1180.10:FF:000001">
    <property type="entry name" value="(2E,6E)-farnesyl-diphosphate-specific ditrans,polycis-undecaprenyl-diphosphate synthase"/>
    <property type="match status" value="1"/>
</dbReference>
<keyword evidence="1 2" id="KW-0808">Transferase</keyword>
<feature type="binding site" evidence="2">
    <location>
        <position position="215"/>
    </location>
    <ligand>
        <name>Mg(2+)</name>
        <dbReference type="ChEBI" id="CHEBI:18420"/>
    </ligand>
</feature>
<comment type="caution">
    <text evidence="2">Lacks conserved residue(s) required for the propagation of feature annotation.</text>
</comment>
<feature type="binding site" evidence="2">
    <location>
        <position position="196"/>
    </location>
    <ligand>
        <name>substrate</name>
    </ligand>
</feature>
<comment type="subunit">
    <text evidence="2">Homodimer.</text>
</comment>
<feature type="active site" description="Proton acceptor" evidence="2">
    <location>
        <position position="76"/>
    </location>
</feature>
<dbReference type="Gene3D" id="3.40.1180.10">
    <property type="entry name" value="Decaprenyl diphosphate synthase-like"/>
    <property type="match status" value="1"/>
</dbReference>
<dbReference type="GO" id="GO:0008360">
    <property type="term" value="P:regulation of cell shape"/>
    <property type="evidence" value="ECO:0007669"/>
    <property type="project" value="UniProtKB-KW"/>
</dbReference>
<comment type="similarity">
    <text evidence="2">Belongs to the UPP synthase family.</text>
</comment>
<dbReference type="AlphaFoldDB" id="A0A4P9VNJ4"/>
<feature type="binding site" evidence="2">
    <location>
        <position position="79"/>
    </location>
    <ligand>
        <name>substrate</name>
    </ligand>
</feature>
<dbReference type="PANTHER" id="PTHR10291:SF0">
    <property type="entry name" value="DEHYDRODOLICHYL DIPHOSPHATE SYNTHASE 2"/>
    <property type="match status" value="1"/>
</dbReference>
<keyword evidence="2" id="KW-0133">Cell shape</keyword>
<gene>
    <name evidence="2 3" type="primary">uppS</name>
    <name evidence="3" type="ORF">B9G39_17165</name>
</gene>
<dbReference type="GO" id="GO:0000287">
    <property type="term" value="F:magnesium ion binding"/>
    <property type="evidence" value="ECO:0007669"/>
    <property type="project" value="UniProtKB-UniRule"/>
</dbReference>
<dbReference type="HAMAP" id="MF_01139">
    <property type="entry name" value="ISPT"/>
    <property type="match status" value="1"/>
</dbReference>
<dbReference type="InterPro" id="IPR036424">
    <property type="entry name" value="UPP_synth-like_sf"/>
</dbReference>
<dbReference type="EMBL" id="NDXW01000001">
    <property type="protein sequence ID" value="RDH45025.1"/>
    <property type="molecule type" value="Genomic_DNA"/>
</dbReference>
<dbReference type="RefSeq" id="WP_094788058.1">
    <property type="nucleotide sequence ID" value="NZ_NDXW01000001.1"/>
</dbReference>
<dbReference type="GO" id="GO:0008834">
    <property type="term" value="F:ditrans,polycis-undecaprenyl-diphosphate synthase [(2E,6E)-farnesyl-diphosphate specific] activity"/>
    <property type="evidence" value="ECO:0007669"/>
    <property type="project" value="UniProtKB-UniRule"/>
</dbReference>
<feature type="binding site" evidence="2">
    <location>
        <begin position="73"/>
        <end position="75"/>
    </location>
    <ligand>
        <name>substrate</name>
    </ligand>
</feature>
<feature type="binding site" evidence="2">
    <location>
        <begin position="29"/>
        <end position="32"/>
    </location>
    <ligand>
        <name>substrate</name>
    </ligand>
</feature>
<protein>
    <recommendedName>
        <fullName evidence="2">Ditrans,polycis-undecaprenyl-diphosphate synthase ((2E,6E)-farnesyl-diphosphate specific)</fullName>
        <ecNumber evidence="2">2.5.1.31</ecNumber>
    </recommendedName>
    <alternativeName>
        <fullName evidence="2">Ditrans,polycis-undecaprenylcistransferase</fullName>
    </alternativeName>
    <alternativeName>
        <fullName evidence="2">Undecaprenyl diphosphate synthase</fullName>
        <shortName evidence="2">UDS</shortName>
    </alternativeName>
    <alternativeName>
        <fullName evidence="2">Undecaprenyl pyrophosphate synthase</fullName>
        <shortName evidence="2">UPP synthase</shortName>
    </alternativeName>
</protein>
<feature type="binding site" evidence="2">
    <location>
        <position position="45"/>
    </location>
    <ligand>
        <name>substrate</name>
    </ligand>
</feature>
<proteinExistence type="inferred from homology"/>
<feature type="binding site" evidence="2">
    <location>
        <position position="33"/>
    </location>
    <ligand>
        <name>substrate</name>
    </ligand>
</feature>
<feature type="active site" evidence="2">
    <location>
        <position position="28"/>
    </location>
</feature>
<dbReference type="GO" id="GO:0016094">
    <property type="term" value="P:polyprenol biosynthetic process"/>
    <property type="evidence" value="ECO:0007669"/>
    <property type="project" value="TreeGrafter"/>
</dbReference>
<comment type="cofactor">
    <cofactor evidence="2">
        <name>Mg(2+)</name>
        <dbReference type="ChEBI" id="CHEBI:18420"/>
    </cofactor>
    <text evidence="2">Binds 2 magnesium ions per subunit.</text>
</comment>
<dbReference type="PROSITE" id="PS01066">
    <property type="entry name" value="UPP_SYNTHASE"/>
    <property type="match status" value="1"/>
</dbReference>
<dbReference type="PANTHER" id="PTHR10291">
    <property type="entry name" value="DEHYDRODOLICHYL DIPHOSPHATE SYNTHASE FAMILY MEMBER"/>
    <property type="match status" value="1"/>
</dbReference>
<sequence length="258" mass="29196">MSNHLKPEISDSLGELKNRPKHIAVIMDGNNRWAKRKRLPGIAGHRAGLSAARSIVEACGRHGIEVLTLFAFSSENWRRPEEEVSALMELFLRALKRETKRLHKNHIRLKVIGDRSAFSPSLQKHIADAEALTAENAKVTLVIAANYGGQWDMLNACQQLAEKVKAGTLQASEISTELVEQHLQTEGLPLPDLCIRTGGVHRISNFMLWQFAYTEFYYTKTLWPDFGPEEFEQALIDFAGRERRFGRTSEQVEAQDQC</sequence>
<evidence type="ECO:0000256" key="2">
    <source>
        <dbReference type="HAMAP-Rule" id="MF_01139"/>
    </source>
</evidence>
<reference evidence="3 4" key="1">
    <citation type="submission" date="2017-04" db="EMBL/GenBank/DDBJ databases">
        <title>Draft genome sequence of Zooshikella ganghwensis VG4 isolated from Red Sea sediments.</title>
        <authorList>
            <person name="Rehman Z."/>
            <person name="Alam I."/>
            <person name="Kamau A."/>
            <person name="Bajic V."/>
            <person name="Leiknes T."/>
        </authorList>
    </citation>
    <scope>NUCLEOTIDE SEQUENCE [LARGE SCALE GENOMIC DNA]</scope>
    <source>
        <strain evidence="3 4">VG4</strain>
    </source>
</reference>
<keyword evidence="2" id="KW-0573">Peptidoglycan synthesis</keyword>
<evidence type="ECO:0000256" key="1">
    <source>
        <dbReference type="ARBA" id="ARBA00022679"/>
    </source>
</evidence>
<keyword evidence="4" id="KW-1185">Reference proteome</keyword>
<name>A0A4P9VNJ4_9GAMM</name>
<comment type="catalytic activity">
    <reaction evidence="2">
        <text>8 isopentenyl diphosphate + (2E,6E)-farnesyl diphosphate = di-trans,octa-cis-undecaprenyl diphosphate + 8 diphosphate</text>
        <dbReference type="Rhea" id="RHEA:27551"/>
        <dbReference type="ChEBI" id="CHEBI:33019"/>
        <dbReference type="ChEBI" id="CHEBI:58405"/>
        <dbReference type="ChEBI" id="CHEBI:128769"/>
        <dbReference type="ChEBI" id="CHEBI:175763"/>
        <dbReference type="EC" id="2.5.1.31"/>
    </reaction>
</comment>
<comment type="function">
    <text evidence="2">Catalyzes the sequential condensation of isopentenyl diphosphate (IPP) with (2E,6E)-farnesyl diphosphate (E,E-FPP) to yield (2Z,6Z,10Z,14Z,18Z,22Z,26Z,30Z,34E,38E)-undecaprenyl diphosphate (di-trans,octa-cis-UPP). UPP is the precursor of glycosyl carrier lipid in the biosynthesis of bacterial cell wall polysaccharide components such as peptidoglycan and lipopolysaccharide.</text>
</comment>
<feature type="binding site" evidence="2">
    <location>
        <position position="77"/>
    </location>
    <ligand>
        <name>substrate</name>
    </ligand>
</feature>